<name>A0ABX2W6K2_9ENTR</name>
<dbReference type="Proteomes" id="UP000078407">
    <property type="component" value="Unassembled WGS sequence"/>
</dbReference>
<dbReference type="EMBL" id="LXEQ01000045">
    <property type="protein sequence ID" value="OAT26568.1"/>
    <property type="molecule type" value="Genomic_DNA"/>
</dbReference>
<keyword evidence="1" id="KW-1133">Transmembrane helix</keyword>
<keyword evidence="1" id="KW-0472">Membrane</keyword>
<sequence length="50" mass="5958">MYQENKILKFFGLKIKQNHLVQLAMAIYITTATLIIYLLMNGYFFNHIPH</sequence>
<reference evidence="2 3" key="1">
    <citation type="submission" date="2016-04" db="EMBL/GenBank/DDBJ databases">
        <title>ATOL: Assembling a taxonomically balanced genome-scale reconstruction of the evolutionary history of the Enterobacteriaceae.</title>
        <authorList>
            <person name="Plunkett G.III."/>
            <person name="Neeno-Eckwall E.C."/>
            <person name="Glasner J.D."/>
            <person name="Perna N.T."/>
        </authorList>
    </citation>
    <scope>NUCLEOTIDE SEQUENCE [LARGE SCALE GENOMIC DNA]</scope>
    <source>
        <strain evidence="2 3">ATCC 51602</strain>
    </source>
</reference>
<protein>
    <submittedName>
        <fullName evidence="2">Uncharacterized protein</fullName>
    </submittedName>
</protein>
<keyword evidence="1" id="KW-0812">Transmembrane</keyword>
<gene>
    <name evidence="2" type="ORF">M976_02729</name>
</gene>
<accession>A0ABX2W6K2</accession>
<evidence type="ECO:0000313" key="3">
    <source>
        <dbReference type="Proteomes" id="UP000078407"/>
    </source>
</evidence>
<evidence type="ECO:0000256" key="1">
    <source>
        <dbReference type="SAM" id="Phobius"/>
    </source>
</evidence>
<keyword evidence="3" id="KW-1185">Reference proteome</keyword>
<evidence type="ECO:0000313" key="2">
    <source>
        <dbReference type="EMBL" id="OAT26568.1"/>
    </source>
</evidence>
<feature type="transmembrane region" description="Helical" evidence="1">
    <location>
        <begin position="20"/>
        <end position="40"/>
    </location>
</feature>
<comment type="caution">
    <text evidence="2">The sequence shown here is derived from an EMBL/GenBank/DDBJ whole genome shotgun (WGS) entry which is preliminary data.</text>
</comment>
<proteinExistence type="predicted"/>
<organism evidence="2 3">
    <name type="scientific">Buttiauxella ferragutiae ATCC 51602</name>
    <dbReference type="NCBI Taxonomy" id="1354252"/>
    <lineage>
        <taxon>Bacteria</taxon>
        <taxon>Pseudomonadati</taxon>
        <taxon>Pseudomonadota</taxon>
        <taxon>Gammaproteobacteria</taxon>
        <taxon>Enterobacterales</taxon>
        <taxon>Enterobacteriaceae</taxon>
        <taxon>Buttiauxella</taxon>
    </lineage>
</organism>